<dbReference type="InterPro" id="IPR051532">
    <property type="entry name" value="Ester_Hydrolysis_Enzymes"/>
</dbReference>
<dbReference type="Pfam" id="PF07833">
    <property type="entry name" value="Cu_amine_oxidN1"/>
    <property type="match status" value="1"/>
</dbReference>
<name>A0AAW7ZK86_9FIRM</name>
<dbReference type="Pfam" id="PF13472">
    <property type="entry name" value="Lipase_GDSL_2"/>
    <property type="match status" value="1"/>
</dbReference>
<dbReference type="GO" id="GO:0004622">
    <property type="term" value="F:phosphatidylcholine lysophospholipase activity"/>
    <property type="evidence" value="ECO:0007669"/>
    <property type="project" value="TreeGrafter"/>
</dbReference>
<feature type="signal peptide" evidence="1">
    <location>
        <begin position="1"/>
        <end position="19"/>
    </location>
</feature>
<reference evidence="4" key="1">
    <citation type="journal article" date="2023" name="J. Hazard. Mater.">
        <title>Anaerobic biodegradation of pyrene and benzo[a]pyrene by a new sulfate-reducing Desulforamulus aquiferis strain DSA.</title>
        <authorList>
            <person name="Zhang Z."/>
            <person name="Sun J."/>
            <person name="Gong X."/>
            <person name="Wang C."/>
            <person name="Wang H."/>
        </authorList>
    </citation>
    <scope>NUCLEOTIDE SEQUENCE</scope>
    <source>
        <strain evidence="4">DSA</strain>
    </source>
</reference>
<organism evidence="4 5">
    <name type="scientific">Desulforamulus aquiferis</name>
    <dbReference type="NCBI Taxonomy" id="1397668"/>
    <lineage>
        <taxon>Bacteria</taxon>
        <taxon>Bacillati</taxon>
        <taxon>Bacillota</taxon>
        <taxon>Clostridia</taxon>
        <taxon>Eubacteriales</taxon>
        <taxon>Peptococcaceae</taxon>
        <taxon>Desulforamulus</taxon>
    </lineage>
</organism>
<dbReference type="SUPFAM" id="SSF55383">
    <property type="entry name" value="Copper amine oxidase, domain N"/>
    <property type="match status" value="1"/>
</dbReference>
<dbReference type="EMBL" id="JARPTC010000040">
    <property type="protein sequence ID" value="MDO7789179.1"/>
    <property type="molecule type" value="Genomic_DNA"/>
</dbReference>
<dbReference type="PANTHER" id="PTHR30383:SF5">
    <property type="entry name" value="SGNH HYDROLASE-TYPE ESTERASE DOMAIN-CONTAINING PROTEIN"/>
    <property type="match status" value="1"/>
</dbReference>
<keyword evidence="1" id="KW-0732">Signal</keyword>
<proteinExistence type="predicted"/>
<dbReference type="AlphaFoldDB" id="A0AAW7ZK86"/>
<dbReference type="InterPro" id="IPR036514">
    <property type="entry name" value="SGNH_hydro_sf"/>
</dbReference>
<feature type="domain" description="Copper amine oxidase-like N-terminal" evidence="2">
    <location>
        <begin position="234"/>
        <end position="327"/>
    </location>
</feature>
<gene>
    <name evidence="4" type="ORF">P6N53_18365</name>
</gene>
<feature type="domain" description="SGNH hydrolase-type esterase" evidence="3">
    <location>
        <begin position="49"/>
        <end position="203"/>
    </location>
</feature>
<evidence type="ECO:0000313" key="5">
    <source>
        <dbReference type="Proteomes" id="UP001172911"/>
    </source>
</evidence>
<feature type="chain" id="PRO_5043656154" evidence="1">
    <location>
        <begin position="20"/>
        <end position="345"/>
    </location>
</feature>
<keyword evidence="5" id="KW-1185">Reference proteome</keyword>
<dbReference type="PANTHER" id="PTHR30383">
    <property type="entry name" value="THIOESTERASE 1/PROTEASE 1/LYSOPHOSPHOLIPASE L1"/>
    <property type="match status" value="1"/>
</dbReference>
<dbReference type="InterPro" id="IPR013830">
    <property type="entry name" value="SGNH_hydro"/>
</dbReference>
<dbReference type="RefSeq" id="WP_304545782.1">
    <property type="nucleotide sequence ID" value="NZ_JARPTC010000040.1"/>
</dbReference>
<dbReference type="Gene3D" id="3.40.50.1110">
    <property type="entry name" value="SGNH hydrolase"/>
    <property type="match status" value="1"/>
</dbReference>
<comment type="caution">
    <text evidence="4">The sequence shown here is derived from an EMBL/GenBank/DDBJ whole genome shotgun (WGS) entry which is preliminary data.</text>
</comment>
<sequence length="345" mass="39263">MKKLILSLLLLLLSWPGLAEARYEAWGQYVARYEEENKYLKHELGTIVFLGDSLTEFFPFEDLRQRYNIINRGIRMDALDDAMERLKPSVLDIKPHKVFIMLGTNDVCAYWLPPEEVVARYKLLLTQIQASLPGTPVIVQSVLLTTDKNYNEYIRPINEGLFKVCREMNLVFMDHNTSLQDGAGLAKIYTTDGIHLNKRGYQVLTSNINRYLASPVVVQYEGKLIFSRLVGTGEDSSVLVGARSFAQATGCSLEWSSESNELVLRNKTGELLRWENDTNFFVSADGDNIEWSVEPVAFEEQIYLPLESLAEYLGYSLEVSEDKRHIEVVIKKETLPESGGASFFH</sequence>
<dbReference type="InterPro" id="IPR036582">
    <property type="entry name" value="Mao_N_sf"/>
</dbReference>
<evidence type="ECO:0000313" key="4">
    <source>
        <dbReference type="EMBL" id="MDO7789179.1"/>
    </source>
</evidence>
<evidence type="ECO:0000259" key="2">
    <source>
        <dbReference type="Pfam" id="PF07833"/>
    </source>
</evidence>
<protein>
    <submittedName>
        <fullName evidence="4">GDSL-type esterase/lipase family protein</fullName>
    </submittedName>
</protein>
<accession>A0AAW7ZK86</accession>
<reference evidence="4" key="2">
    <citation type="submission" date="2023-03" db="EMBL/GenBank/DDBJ databases">
        <authorList>
            <person name="Zhang Z."/>
        </authorList>
    </citation>
    <scope>NUCLEOTIDE SEQUENCE</scope>
    <source>
        <strain evidence="4">DSA</strain>
    </source>
</reference>
<evidence type="ECO:0000256" key="1">
    <source>
        <dbReference type="SAM" id="SignalP"/>
    </source>
</evidence>
<evidence type="ECO:0000259" key="3">
    <source>
        <dbReference type="Pfam" id="PF13472"/>
    </source>
</evidence>
<dbReference type="InterPro" id="IPR012854">
    <property type="entry name" value="Cu_amine_oxidase-like_N"/>
</dbReference>
<dbReference type="SUPFAM" id="SSF52266">
    <property type="entry name" value="SGNH hydrolase"/>
    <property type="match status" value="1"/>
</dbReference>
<dbReference type="Proteomes" id="UP001172911">
    <property type="component" value="Unassembled WGS sequence"/>
</dbReference>